<evidence type="ECO:0000256" key="2">
    <source>
        <dbReference type="ARBA" id="ARBA00023125"/>
    </source>
</evidence>
<keyword evidence="6" id="KW-1185">Reference proteome</keyword>
<dbReference type="Pfam" id="PF12833">
    <property type="entry name" value="HTH_18"/>
    <property type="match status" value="1"/>
</dbReference>
<sequence>FEQLYFSKDIFEKIMIIEIFLLNKLKSSKKSINFNYVEEALNSNFNINLKELSFNLGFSQRWLQKNIKEATGANLKLIISNKRFLKAISLINRNLINNTNISLTLISYECNYYDQAHFIKEFKRFMGMTPLEYIRSFNDKKDNYILTLQSFNTLIDVFNKD</sequence>
<dbReference type="PANTHER" id="PTHR43280">
    <property type="entry name" value="ARAC-FAMILY TRANSCRIPTIONAL REGULATOR"/>
    <property type="match status" value="1"/>
</dbReference>
<dbReference type="SUPFAM" id="SSF46689">
    <property type="entry name" value="Homeodomain-like"/>
    <property type="match status" value="1"/>
</dbReference>
<keyword evidence="1" id="KW-0805">Transcription regulation</keyword>
<dbReference type="SMART" id="SM00342">
    <property type="entry name" value="HTH_ARAC"/>
    <property type="match status" value="1"/>
</dbReference>
<dbReference type="PANTHER" id="PTHR43280:SF2">
    <property type="entry name" value="HTH-TYPE TRANSCRIPTIONAL REGULATOR EXSA"/>
    <property type="match status" value="1"/>
</dbReference>
<keyword evidence="2" id="KW-0238">DNA-binding</keyword>
<keyword evidence="3" id="KW-0804">Transcription</keyword>
<proteinExistence type="predicted"/>
<evidence type="ECO:0000256" key="3">
    <source>
        <dbReference type="ARBA" id="ARBA00023163"/>
    </source>
</evidence>
<dbReference type="EMBL" id="NWVW01000017">
    <property type="protein sequence ID" value="PHO08950.1"/>
    <property type="molecule type" value="Genomic_DNA"/>
</dbReference>
<accession>A0ABX4LN32</accession>
<feature type="domain" description="HTH araC/xylS-type" evidence="4">
    <location>
        <begin position="31"/>
        <end position="136"/>
    </location>
</feature>
<dbReference type="RefSeq" id="WP_228150667.1">
    <property type="nucleotide sequence ID" value="NZ_NWVW01000017.1"/>
</dbReference>
<evidence type="ECO:0000256" key="1">
    <source>
        <dbReference type="ARBA" id="ARBA00023015"/>
    </source>
</evidence>
<protein>
    <recommendedName>
        <fullName evidence="4">HTH araC/xylS-type domain-containing protein</fullName>
    </recommendedName>
</protein>
<comment type="caution">
    <text evidence="5">The sequence shown here is derived from an EMBL/GenBank/DDBJ whole genome shotgun (WGS) entry which is preliminary data.</text>
</comment>
<evidence type="ECO:0000259" key="4">
    <source>
        <dbReference type="PROSITE" id="PS01124"/>
    </source>
</evidence>
<dbReference type="InterPro" id="IPR009057">
    <property type="entry name" value="Homeodomain-like_sf"/>
</dbReference>
<evidence type="ECO:0000313" key="6">
    <source>
        <dbReference type="Proteomes" id="UP000221384"/>
    </source>
</evidence>
<name>A0ABX4LN32_9BACT</name>
<reference evidence="5 6" key="1">
    <citation type="submission" date="2017-09" db="EMBL/GenBank/DDBJ databases">
        <authorList>
            <person name="Perez-Cataluna A."/>
            <person name="Figueras M.J."/>
            <person name="Salas-Masso N."/>
        </authorList>
    </citation>
    <scope>NUCLEOTIDE SEQUENCE [LARGE SCALE GENOMIC DNA]</scope>
    <source>
        <strain evidence="5 6">F138-33</strain>
    </source>
</reference>
<dbReference type="Proteomes" id="UP000221384">
    <property type="component" value="Unassembled WGS sequence"/>
</dbReference>
<organism evidence="5 6">
    <name type="scientific">Malaciobacter canalis</name>
    <dbReference type="NCBI Taxonomy" id="1912871"/>
    <lineage>
        <taxon>Bacteria</taxon>
        <taxon>Pseudomonadati</taxon>
        <taxon>Campylobacterota</taxon>
        <taxon>Epsilonproteobacteria</taxon>
        <taxon>Campylobacterales</taxon>
        <taxon>Arcobacteraceae</taxon>
        <taxon>Malaciobacter</taxon>
    </lineage>
</organism>
<dbReference type="InterPro" id="IPR018060">
    <property type="entry name" value="HTH_AraC"/>
</dbReference>
<gene>
    <name evidence="5" type="ORF">CPG37_12085</name>
</gene>
<dbReference type="PROSITE" id="PS01124">
    <property type="entry name" value="HTH_ARAC_FAMILY_2"/>
    <property type="match status" value="1"/>
</dbReference>
<dbReference type="Gene3D" id="1.10.10.60">
    <property type="entry name" value="Homeodomain-like"/>
    <property type="match status" value="1"/>
</dbReference>
<feature type="non-terminal residue" evidence="5">
    <location>
        <position position="1"/>
    </location>
</feature>
<evidence type="ECO:0000313" key="5">
    <source>
        <dbReference type="EMBL" id="PHO08950.1"/>
    </source>
</evidence>